<dbReference type="PANTHER" id="PTHR48081">
    <property type="entry name" value="AB HYDROLASE SUPERFAMILY PROTEIN C4A8.06C"/>
    <property type="match status" value="1"/>
</dbReference>
<dbReference type="InterPro" id="IPR029058">
    <property type="entry name" value="AB_hydrolase_fold"/>
</dbReference>
<dbReference type="SUPFAM" id="SSF53474">
    <property type="entry name" value="alpha/beta-Hydrolases"/>
    <property type="match status" value="1"/>
</dbReference>
<comment type="caution">
    <text evidence="3">The sequence shown here is derived from an EMBL/GenBank/DDBJ whole genome shotgun (WGS) entry which is preliminary data.</text>
</comment>
<dbReference type="OrthoDB" id="2152029at2759"/>
<feature type="domain" description="Alpha/beta hydrolase fold-3" evidence="2">
    <location>
        <begin position="94"/>
        <end position="302"/>
    </location>
</feature>
<organism evidence="3 4">
    <name type="scientific">Patellaria atrata CBS 101060</name>
    <dbReference type="NCBI Taxonomy" id="1346257"/>
    <lineage>
        <taxon>Eukaryota</taxon>
        <taxon>Fungi</taxon>
        <taxon>Dikarya</taxon>
        <taxon>Ascomycota</taxon>
        <taxon>Pezizomycotina</taxon>
        <taxon>Dothideomycetes</taxon>
        <taxon>Dothideomycetes incertae sedis</taxon>
        <taxon>Patellariales</taxon>
        <taxon>Patellariaceae</taxon>
        <taxon>Patellaria</taxon>
    </lineage>
</organism>
<dbReference type="Proteomes" id="UP000799429">
    <property type="component" value="Unassembled WGS sequence"/>
</dbReference>
<keyword evidence="1" id="KW-0378">Hydrolase</keyword>
<dbReference type="Pfam" id="PF07859">
    <property type="entry name" value="Abhydrolase_3"/>
    <property type="match status" value="1"/>
</dbReference>
<dbReference type="GO" id="GO:0016787">
    <property type="term" value="F:hydrolase activity"/>
    <property type="evidence" value="ECO:0007669"/>
    <property type="project" value="UniProtKB-KW"/>
</dbReference>
<protein>
    <submittedName>
        <fullName evidence="3">Alpha/beta-hydrolase</fullName>
    </submittedName>
</protein>
<evidence type="ECO:0000313" key="3">
    <source>
        <dbReference type="EMBL" id="KAF2841149.1"/>
    </source>
</evidence>
<accession>A0A9P4SEX9</accession>
<evidence type="ECO:0000256" key="1">
    <source>
        <dbReference type="ARBA" id="ARBA00022801"/>
    </source>
</evidence>
<evidence type="ECO:0000313" key="4">
    <source>
        <dbReference type="Proteomes" id="UP000799429"/>
    </source>
</evidence>
<dbReference type="AlphaFoldDB" id="A0A9P4SEX9"/>
<dbReference type="PANTHER" id="PTHR48081:SF8">
    <property type="entry name" value="ALPHA_BETA HYDROLASE FOLD-3 DOMAIN-CONTAINING PROTEIN-RELATED"/>
    <property type="match status" value="1"/>
</dbReference>
<dbReference type="InterPro" id="IPR013094">
    <property type="entry name" value="AB_hydrolase_3"/>
</dbReference>
<keyword evidence="4" id="KW-1185">Reference proteome</keyword>
<evidence type="ECO:0000259" key="2">
    <source>
        <dbReference type="Pfam" id="PF07859"/>
    </source>
</evidence>
<sequence length="342" mass="38432">MLTLMREESMIQVIERNERSFLMRILQVFLRPFGHRLISSNNTTPAGSQHLSPHRTIMKQCTVTEREVEGLFIYDLEPKSPPAVFQQHKPYRIYYFGGGGWQMPPSSEHWKMGCELCMQLSDVTTSLVSYPLGPHSPAPVAFPQLLTMYRSLMRSAYEAGETVTLMGDSAGGNVILALTIEALRQHPDSLAPKSLFVICPSTDLTRENPAIRELEPMDPLLDYKSVLSSAKNWAGGWDRADPRVSPLFADIALLAAANVKVNGITAGYDVLSPDAILFRERCAKAGIQGKWLHWEKQMHCFVLAWVYGLRESKEAKDWMIETLRKVFTSDTKVKTANDGINT</sequence>
<proteinExistence type="predicted"/>
<dbReference type="EMBL" id="MU006091">
    <property type="protein sequence ID" value="KAF2841149.1"/>
    <property type="molecule type" value="Genomic_DNA"/>
</dbReference>
<dbReference type="Gene3D" id="3.40.50.1820">
    <property type="entry name" value="alpha/beta hydrolase"/>
    <property type="match status" value="1"/>
</dbReference>
<dbReference type="InterPro" id="IPR050300">
    <property type="entry name" value="GDXG_lipolytic_enzyme"/>
</dbReference>
<gene>
    <name evidence="3" type="ORF">M501DRAFT_1000313</name>
</gene>
<reference evidence="3" key="1">
    <citation type="journal article" date="2020" name="Stud. Mycol.">
        <title>101 Dothideomycetes genomes: a test case for predicting lifestyles and emergence of pathogens.</title>
        <authorList>
            <person name="Haridas S."/>
            <person name="Albert R."/>
            <person name="Binder M."/>
            <person name="Bloem J."/>
            <person name="Labutti K."/>
            <person name="Salamov A."/>
            <person name="Andreopoulos B."/>
            <person name="Baker S."/>
            <person name="Barry K."/>
            <person name="Bills G."/>
            <person name="Bluhm B."/>
            <person name="Cannon C."/>
            <person name="Castanera R."/>
            <person name="Culley D."/>
            <person name="Daum C."/>
            <person name="Ezra D."/>
            <person name="Gonzalez J."/>
            <person name="Henrissat B."/>
            <person name="Kuo A."/>
            <person name="Liang C."/>
            <person name="Lipzen A."/>
            <person name="Lutzoni F."/>
            <person name="Magnuson J."/>
            <person name="Mondo S."/>
            <person name="Nolan M."/>
            <person name="Ohm R."/>
            <person name="Pangilinan J."/>
            <person name="Park H.-J."/>
            <person name="Ramirez L."/>
            <person name="Alfaro M."/>
            <person name="Sun H."/>
            <person name="Tritt A."/>
            <person name="Yoshinaga Y."/>
            <person name="Zwiers L.-H."/>
            <person name="Turgeon B."/>
            <person name="Goodwin S."/>
            <person name="Spatafora J."/>
            <person name="Crous P."/>
            <person name="Grigoriev I."/>
        </authorList>
    </citation>
    <scope>NUCLEOTIDE SEQUENCE</scope>
    <source>
        <strain evidence="3">CBS 101060</strain>
    </source>
</reference>
<name>A0A9P4SEX9_9PEZI</name>